<dbReference type="InterPro" id="IPR048868">
    <property type="entry name" value="OGG-like_put"/>
</dbReference>
<gene>
    <name evidence="1" type="ORF">SAMN05661030_3960</name>
</gene>
<reference evidence="2" key="1">
    <citation type="submission" date="2016-10" db="EMBL/GenBank/DDBJ databases">
        <authorList>
            <person name="Varghese N."/>
            <person name="Submissions S."/>
        </authorList>
    </citation>
    <scope>NUCLEOTIDE SEQUENCE [LARGE SCALE GENOMIC DNA]</scope>
    <source>
        <strain evidence="2">DSM 45962</strain>
    </source>
</reference>
<proteinExistence type="predicted"/>
<keyword evidence="2" id="KW-1185">Reference proteome</keyword>
<accession>A0A1I1UBT7</accession>
<dbReference type="EMBL" id="FOMD01000005">
    <property type="protein sequence ID" value="SFD67038.1"/>
    <property type="molecule type" value="Genomic_DNA"/>
</dbReference>
<dbReference type="Pfam" id="PF21790">
    <property type="entry name" value="OGG"/>
    <property type="match status" value="1"/>
</dbReference>
<name>A0A1I1UBT7_9ACTN</name>
<sequence length="206" mass="22650">MAQAVDFRASWWERYVPGEWWPQSLVRLPGAPGHPGYQRVTRQDLFDLAAAAHSPEGRVGLLLGCYLWGTGPSAFLVGRRARTFTRTPLTVVAERLARVDEVMATEGPVAAYASMTRGGPNAVAYLGPAFFTKYLYFTGADLPRRPLILDRKVAAAFGHMDPPWNIGSYGWGSVTYERYLHRAEALAAEHGVSGDAVEHGLFTGRL</sequence>
<protein>
    <submittedName>
        <fullName evidence="1">Uncharacterized protein</fullName>
    </submittedName>
</protein>
<dbReference type="AlphaFoldDB" id="A0A1I1UBT7"/>
<organism evidence="1 2">
    <name type="scientific">Klenkia taihuensis</name>
    <dbReference type="NCBI Taxonomy" id="1225127"/>
    <lineage>
        <taxon>Bacteria</taxon>
        <taxon>Bacillati</taxon>
        <taxon>Actinomycetota</taxon>
        <taxon>Actinomycetes</taxon>
        <taxon>Geodermatophilales</taxon>
        <taxon>Geodermatophilaceae</taxon>
        <taxon>Klenkia</taxon>
    </lineage>
</organism>
<evidence type="ECO:0000313" key="1">
    <source>
        <dbReference type="EMBL" id="SFD67038.1"/>
    </source>
</evidence>
<evidence type="ECO:0000313" key="2">
    <source>
        <dbReference type="Proteomes" id="UP000199022"/>
    </source>
</evidence>
<dbReference type="Proteomes" id="UP000199022">
    <property type="component" value="Unassembled WGS sequence"/>
</dbReference>